<organism evidence="1 2">
    <name type="scientific">Russula earlei</name>
    <dbReference type="NCBI Taxonomy" id="71964"/>
    <lineage>
        <taxon>Eukaryota</taxon>
        <taxon>Fungi</taxon>
        <taxon>Dikarya</taxon>
        <taxon>Basidiomycota</taxon>
        <taxon>Agaricomycotina</taxon>
        <taxon>Agaricomycetes</taxon>
        <taxon>Russulales</taxon>
        <taxon>Russulaceae</taxon>
        <taxon>Russula</taxon>
    </lineage>
</organism>
<protein>
    <submittedName>
        <fullName evidence="1">Peptidase C12 ubiquitin carboxyl-terminal hydrolase 1</fullName>
    </submittedName>
</protein>
<keyword evidence="2" id="KW-1185">Reference proteome</keyword>
<reference evidence="1" key="1">
    <citation type="submission" date="2021-03" db="EMBL/GenBank/DDBJ databases">
        <title>Evolutionary priming and transition to the ectomycorrhizal habit in an iconic lineage of mushroom-forming fungi: is preadaptation a requirement?</title>
        <authorList>
            <consortium name="DOE Joint Genome Institute"/>
            <person name="Looney B.P."/>
            <person name="Miyauchi S."/>
            <person name="Morin E."/>
            <person name="Drula E."/>
            <person name="Courty P.E."/>
            <person name="Chicoki N."/>
            <person name="Fauchery L."/>
            <person name="Kohler A."/>
            <person name="Kuo A."/>
            <person name="LaButti K."/>
            <person name="Pangilinan J."/>
            <person name="Lipzen A."/>
            <person name="Riley R."/>
            <person name="Andreopoulos W."/>
            <person name="He G."/>
            <person name="Johnson J."/>
            <person name="Barry K.W."/>
            <person name="Grigoriev I.V."/>
            <person name="Nagy L."/>
            <person name="Hibbett D."/>
            <person name="Henrissat B."/>
            <person name="Matheny P.B."/>
            <person name="Labbe J."/>
            <person name="Martin A.F."/>
        </authorList>
    </citation>
    <scope>NUCLEOTIDE SEQUENCE</scope>
    <source>
        <strain evidence="1">BPL698</strain>
    </source>
</reference>
<keyword evidence="1" id="KW-0378">Hydrolase</keyword>
<name>A0ACC0UIT1_9AGAM</name>
<evidence type="ECO:0000313" key="2">
    <source>
        <dbReference type="Proteomes" id="UP001207468"/>
    </source>
</evidence>
<accession>A0ACC0UIT1</accession>
<gene>
    <name evidence="1" type="ORF">F5148DRAFT_1280806</name>
</gene>
<dbReference type="Proteomes" id="UP001207468">
    <property type="component" value="Unassembled WGS sequence"/>
</dbReference>
<dbReference type="EMBL" id="JAGFNK010000022">
    <property type="protein sequence ID" value="KAI9511402.1"/>
    <property type="molecule type" value="Genomic_DNA"/>
</dbReference>
<evidence type="ECO:0000313" key="1">
    <source>
        <dbReference type="EMBL" id="KAI9511402.1"/>
    </source>
</evidence>
<sequence>MTRWIPLESNPDLFNKWAHNAGLLPSDAQFQDIYGLDDDLLNLVPKPVKAVILLFPIRGKLEQLRQQEEAKIKESGQVPLDTTVFWIKQTISNACGTIGLLHALLNAKVVYEPGSPLTKFLDAYKTPLERAKFLESTDIFAKIHAAVAASGQTAVPDNLDTDLHFTCFVQAPSRSAEVATGELRLIELDGGRAGPVDRGKSTDLLKDVATYVKEQIVPKAPSVELSMIALAGGFSD</sequence>
<proteinExistence type="predicted"/>
<comment type="caution">
    <text evidence="1">The sequence shown here is derived from an EMBL/GenBank/DDBJ whole genome shotgun (WGS) entry which is preliminary data.</text>
</comment>